<reference evidence="1" key="1">
    <citation type="submission" date="2021-06" db="EMBL/GenBank/DDBJ databases">
        <authorList>
            <person name="Kallberg Y."/>
            <person name="Tangrot J."/>
            <person name="Rosling A."/>
        </authorList>
    </citation>
    <scope>NUCLEOTIDE SEQUENCE</scope>
    <source>
        <strain evidence="1">MA461A</strain>
    </source>
</reference>
<keyword evidence="2" id="KW-1185">Reference proteome</keyword>
<name>A0ACA9PT53_9GLOM</name>
<dbReference type="Proteomes" id="UP000789920">
    <property type="component" value="Unassembled WGS sequence"/>
</dbReference>
<accession>A0ACA9PT53</accession>
<dbReference type="EMBL" id="CAJVQC010023298">
    <property type="protein sequence ID" value="CAG8721690.1"/>
    <property type="molecule type" value="Genomic_DNA"/>
</dbReference>
<protein>
    <submittedName>
        <fullName evidence="1">21578_t:CDS:1</fullName>
    </submittedName>
</protein>
<evidence type="ECO:0000313" key="2">
    <source>
        <dbReference type="Proteomes" id="UP000789920"/>
    </source>
</evidence>
<comment type="caution">
    <text evidence="1">The sequence shown here is derived from an EMBL/GenBank/DDBJ whole genome shotgun (WGS) entry which is preliminary data.</text>
</comment>
<organism evidence="1 2">
    <name type="scientific">Racocetra persica</name>
    <dbReference type="NCBI Taxonomy" id="160502"/>
    <lineage>
        <taxon>Eukaryota</taxon>
        <taxon>Fungi</taxon>
        <taxon>Fungi incertae sedis</taxon>
        <taxon>Mucoromycota</taxon>
        <taxon>Glomeromycotina</taxon>
        <taxon>Glomeromycetes</taxon>
        <taxon>Diversisporales</taxon>
        <taxon>Gigasporaceae</taxon>
        <taxon>Racocetra</taxon>
    </lineage>
</organism>
<sequence length="350" mass="39913">MDNYQALRALLTLGAITGAERPIRAAAESIFNSKLVLTIGPEEMQNPTRRAGQAKQNKDPSPEQEAHTERMFKSTFKDVLDKSVEPAMFNANTIDFHYSFGEFLNRYTTPLFYYRCEIRARNLNPKTWLLKMKRNDGKDLTNPDLRFAHATSHVQIGSNAFSTYQAEEEVIEKREQIRETLMTADMTNADYRAGGRDCLGCLCGGGSHGDPNYNFSQTYNFTSGGRLVLKTRGSGEQTCTIPEQGGKVIFEAQGNTGTITLETERITRETKIKKGETIIQEIDQEKLENEVETEELETLEQENEEEMNKELNSGGDREREQEPEKEPEKEQEIEKEDEQEHKPYFLNLSL</sequence>
<feature type="non-terminal residue" evidence="1">
    <location>
        <position position="350"/>
    </location>
</feature>
<gene>
    <name evidence="1" type="ORF">RPERSI_LOCUS11351</name>
</gene>
<proteinExistence type="predicted"/>
<evidence type="ECO:0000313" key="1">
    <source>
        <dbReference type="EMBL" id="CAG8721690.1"/>
    </source>
</evidence>